<accession>T0RH04</accession>
<feature type="transmembrane region" description="Helical" evidence="6">
    <location>
        <begin position="349"/>
        <end position="372"/>
    </location>
</feature>
<evidence type="ECO:0000313" key="8">
    <source>
        <dbReference type="Proteomes" id="UP000030762"/>
    </source>
</evidence>
<dbReference type="InterPro" id="IPR045069">
    <property type="entry name" value="MATE_euk"/>
</dbReference>
<comment type="subcellular location">
    <subcellularLocation>
        <location evidence="1">Membrane</location>
        <topology evidence="1">Multi-pass membrane protein</topology>
    </subcellularLocation>
</comment>
<feature type="transmembrane region" description="Helical" evidence="6">
    <location>
        <begin position="260"/>
        <end position="284"/>
    </location>
</feature>
<evidence type="ECO:0000256" key="4">
    <source>
        <dbReference type="ARBA" id="ARBA00022989"/>
    </source>
</evidence>
<keyword evidence="8" id="KW-1185">Reference proteome</keyword>
<dbReference type="VEuPathDB" id="FungiDB:SDRG_10753"/>
<dbReference type="PANTHER" id="PTHR11206">
    <property type="entry name" value="MULTIDRUG RESISTANCE PROTEIN"/>
    <property type="match status" value="1"/>
</dbReference>
<sequence length="493" mass="52507">MVLPSLQRGSPRYGQVGDHSPCEAAVAIELATPEADNVFWDEMQHLCYLAPPVMLTYVLGFLPGVVSLIIVGHSDAADVQLVLGAASLADMYFNVTGYSIGLGLASAMDTLCSQAYGAGNLLRIGVVLQSGLLVLSVLFFPILLLHLFATDLLLALHQPEGVAVLAGAYARWLVLGLPFAFIYELLKKTLQAQNVALPMVYSTLVGNAVNAVVGYVLVHHSAYGFLGAAIGRSAANIAQPLCLGVYYWWHPNARAFWPGWNWRCAAAGVGEFLVYGAPGMLMMMFEWCSFEFIAILSGLLPNPIVSIGANAITINVYAVLDWLYYGIAVSATVRVGNAIGSNDPMRAKIALKAVLVAAACFATLLMGLLYFARHTYPRVFTRDSAIASLASEVGLVVVAFQLPQAINQTTQGILRGCGLQGKGAAINFVAYLIVGLPLGYALAFPWQLDLPGLWIGMVFAFLTAATIGLGLLKCASIDRISDKAVAVAKTARS</sequence>
<feature type="transmembrane region" description="Helical" evidence="6">
    <location>
        <begin position="384"/>
        <end position="403"/>
    </location>
</feature>
<keyword evidence="3 6" id="KW-0812">Transmembrane</keyword>
<dbReference type="CDD" id="cd13132">
    <property type="entry name" value="MATE_eukaryotic"/>
    <property type="match status" value="1"/>
</dbReference>
<feature type="transmembrane region" description="Helical" evidence="6">
    <location>
        <begin position="91"/>
        <end position="112"/>
    </location>
</feature>
<dbReference type="AlphaFoldDB" id="T0RH04"/>
<dbReference type="GO" id="GO:0042910">
    <property type="term" value="F:xenobiotic transmembrane transporter activity"/>
    <property type="evidence" value="ECO:0007669"/>
    <property type="project" value="InterPro"/>
</dbReference>
<evidence type="ECO:0008006" key="9">
    <source>
        <dbReference type="Google" id="ProtNLM"/>
    </source>
</evidence>
<feature type="transmembrane region" description="Helical" evidence="6">
    <location>
        <begin position="124"/>
        <end position="149"/>
    </location>
</feature>
<dbReference type="eggNOG" id="KOG1347">
    <property type="taxonomic scope" value="Eukaryota"/>
</dbReference>
<evidence type="ECO:0000256" key="3">
    <source>
        <dbReference type="ARBA" id="ARBA00022692"/>
    </source>
</evidence>
<feature type="transmembrane region" description="Helical" evidence="6">
    <location>
        <begin position="195"/>
        <end position="217"/>
    </location>
</feature>
<evidence type="ECO:0000256" key="6">
    <source>
        <dbReference type="SAM" id="Phobius"/>
    </source>
</evidence>
<comment type="similarity">
    <text evidence="2">Belongs to the multi antimicrobial extrusion (MATE) (TC 2.A.66.1) family.</text>
</comment>
<protein>
    <recommendedName>
        <fullName evidence="9">MATE family multidrug resistance protein</fullName>
    </recommendedName>
</protein>
<feature type="transmembrane region" description="Helical" evidence="6">
    <location>
        <begin position="161"/>
        <end position="183"/>
    </location>
</feature>
<dbReference type="OrthoDB" id="2126698at2759"/>
<dbReference type="EMBL" id="JH767168">
    <property type="protein sequence ID" value="EQC31583.1"/>
    <property type="molecule type" value="Genomic_DNA"/>
</dbReference>
<dbReference type="Proteomes" id="UP000030762">
    <property type="component" value="Unassembled WGS sequence"/>
</dbReference>
<dbReference type="OMA" id="TTSIVMW"/>
<feature type="transmembrane region" description="Helical" evidence="6">
    <location>
        <begin position="46"/>
        <end position="71"/>
    </location>
</feature>
<dbReference type="GO" id="GO:1990961">
    <property type="term" value="P:xenobiotic detoxification by transmembrane export across the plasma membrane"/>
    <property type="evidence" value="ECO:0007669"/>
    <property type="project" value="InterPro"/>
</dbReference>
<keyword evidence="5 6" id="KW-0472">Membrane</keyword>
<reference evidence="7 8" key="1">
    <citation type="submission" date="2012-04" db="EMBL/GenBank/DDBJ databases">
        <title>The Genome Sequence of Saprolegnia declina VS20.</title>
        <authorList>
            <consortium name="The Broad Institute Genome Sequencing Platform"/>
            <person name="Russ C."/>
            <person name="Nusbaum C."/>
            <person name="Tyler B."/>
            <person name="van West P."/>
            <person name="Dieguez-Uribeondo J."/>
            <person name="de Bruijn I."/>
            <person name="Tripathy S."/>
            <person name="Jiang R."/>
            <person name="Young S.K."/>
            <person name="Zeng Q."/>
            <person name="Gargeya S."/>
            <person name="Fitzgerald M."/>
            <person name="Haas B."/>
            <person name="Abouelleil A."/>
            <person name="Alvarado L."/>
            <person name="Arachchi H.M."/>
            <person name="Berlin A."/>
            <person name="Chapman S.B."/>
            <person name="Goldberg J."/>
            <person name="Griggs A."/>
            <person name="Gujja S."/>
            <person name="Hansen M."/>
            <person name="Howarth C."/>
            <person name="Imamovic A."/>
            <person name="Larimer J."/>
            <person name="McCowen C."/>
            <person name="Montmayeur A."/>
            <person name="Murphy C."/>
            <person name="Neiman D."/>
            <person name="Pearson M."/>
            <person name="Priest M."/>
            <person name="Roberts A."/>
            <person name="Saif S."/>
            <person name="Shea T."/>
            <person name="Sisk P."/>
            <person name="Sykes S."/>
            <person name="Wortman J."/>
            <person name="Nusbaum C."/>
            <person name="Birren B."/>
        </authorList>
    </citation>
    <scope>NUCLEOTIDE SEQUENCE [LARGE SCALE GENOMIC DNA]</scope>
    <source>
        <strain evidence="7 8">VS20</strain>
    </source>
</reference>
<evidence type="ECO:0000256" key="1">
    <source>
        <dbReference type="ARBA" id="ARBA00004141"/>
    </source>
</evidence>
<dbReference type="NCBIfam" id="TIGR00797">
    <property type="entry name" value="matE"/>
    <property type="match status" value="1"/>
</dbReference>
<evidence type="ECO:0000313" key="7">
    <source>
        <dbReference type="EMBL" id="EQC31583.1"/>
    </source>
</evidence>
<feature type="transmembrane region" description="Helical" evidence="6">
    <location>
        <begin position="452"/>
        <end position="472"/>
    </location>
</feature>
<dbReference type="GO" id="GO:0015297">
    <property type="term" value="F:antiporter activity"/>
    <property type="evidence" value="ECO:0007669"/>
    <property type="project" value="InterPro"/>
</dbReference>
<dbReference type="InterPro" id="IPR002528">
    <property type="entry name" value="MATE_fam"/>
</dbReference>
<evidence type="ECO:0000256" key="5">
    <source>
        <dbReference type="ARBA" id="ARBA00023136"/>
    </source>
</evidence>
<feature type="transmembrane region" description="Helical" evidence="6">
    <location>
        <begin position="304"/>
        <end position="328"/>
    </location>
</feature>
<dbReference type="GO" id="GO:0016020">
    <property type="term" value="C:membrane"/>
    <property type="evidence" value="ECO:0007669"/>
    <property type="project" value="UniProtKB-SubCell"/>
</dbReference>
<feature type="transmembrane region" description="Helical" evidence="6">
    <location>
        <begin position="223"/>
        <end position="248"/>
    </location>
</feature>
<keyword evidence="4 6" id="KW-1133">Transmembrane helix</keyword>
<dbReference type="GeneID" id="19951480"/>
<proteinExistence type="inferred from homology"/>
<feature type="transmembrane region" description="Helical" evidence="6">
    <location>
        <begin position="424"/>
        <end position="446"/>
    </location>
</feature>
<dbReference type="Pfam" id="PF01554">
    <property type="entry name" value="MatE"/>
    <property type="match status" value="2"/>
</dbReference>
<organism evidence="7 8">
    <name type="scientific">Saprolegnia diclina (strain VS20)</name>
    <dbReference type="NCBI Taxonomy" id="1156394"/>
    <lineage>
        <taxon>Eukaryota</taxon>
        <taxon>Sar</taxon>
        <taxon>Stramenopiles</taxon>
        <taxon>Oomycota</taxon>
        <taxon>Saprolegniomycetes</taxon>
        <taxon>Saprolegniales</taxon>
        <taxon>Saprolegniaceae</taxon>
        <taxon>Saprolegnia</taxon>
    </lineage>
</organism>
<evidence type="ECO:0000256" key="2">
    <source>
        <dbReference type="ARBA" id="ARBA00010199"/>
    </source>
</evidence>
<dbReference type="STRING" id="1156394.T0RH04"/>
<gene>
    <name evidence="7" type="ORF">SDRG_10753</name>
</gene>
<dbReference type="InParanoid" id="T0RH04"/>
<dbReference type="RefSeq" id="XP_008614982.1">
    <property type="nucleotide sequence ID" value="XM_008616760.1"/>
</dbReference>
<name>T0RH04_SAPDV</name>